<gene>
    <name evidence="3" type="ORF">JKL49_13390</name>
</gene>
<dbReference type="GO" id="GO:0005886">
    <property type="term" value="C:plasma membrane"/>
    <property type="evidence" value="ECO:0007669"/>
    <property type="project" value="TreeGrafter"/>
</dbReference>
<evidence type="ECO:0000256" key="2">
    <source>
        <dbReference type="SAM" id="Phobius"/>
    </source>
</evidence>
<keyword evidence="2" id="KW-1133">Transmembrane helix</keyword>
<feature type="transmembrane region" description="Helical" evidence="2">
    <location>
        <begin position="30"/>
        <end position="49"/>
    </location>
</feature>
<dbReference type="SUPFAM" id="SSF82693">
    <property type="entry name" value="Multidrug efflux transporter AcrB pore domain, PN1, PN2, PC1 and PC2 subdomains"/>
    <property type="match status" value="1"/>
</dbReference>
<accession>A0A974P7D9</accession>
<feature type="transmembrane region" description="Helical" evidence="2">
    <location>
        <begin position="55"/>
        <end position="77"/>
    </location>
</feature>
<dbReference type="AlphaFoldDB" id="A0A974P7D9"/>
<reference evidence="3" key="1">
    <citation type="submission" date="2021-01" db="EMBL/GenBank/DDBJ databases">
        <title>Genome sequence of Phenylobacterium sp. 20VBR1 isolated from a valley glaceir, Ny-Alesund, Svalbard.</title>
        <authorList>
            <person name="Thomas F.A."/>
            <person name="Krishnan K.P."/>
            <person name="Sinha R.K."/>
        </authorList>
    </citation>
    <scope>NUCLEOTIDE SEQUENCE</scope>
    <source>
        <strain evidence="3">20VBR1</strain>
    </source>
</reference>
<evidence type="ECO:0000256" key="1">
    <source>
        <dbReference type="SAM" id="MobiDB-lite"/>
    </source>
</evidence>
<keyword evidence="2" id="KW-0472">Membrane</keyword>
<dbReference type="PANTHER" id="PTHR32063:SF0">
    <property type="entry name" value="SWARMING MOTILITY PROTEIN SWRC"/>
    <property type="match status" value="1"/>
</dbReference>
<dbReference type="Pfam" id="PF00873">
    <property type="entry name" value="ACR_tran"/>
    <property type="match status" value="1"/>
</dbReference>
<feature type="transmembrane region" description="Helical" evidence="2">
    <location>
        <begin position="98"/>
        <end position="120"/>
    </location>
</feature>
<keyword evidence="2" id="KW-0812">Transmembrane</keyword>
<dbReference type="PANTHER" id="PTHR32063">
    <property type="match status" value="1"/>
</dbReference>
<dbReference type="SUPFAM" id="SSF82866">
    <property type="entry name" value="Multidrug efflux transporter AcrB transmembrane domain"/>
    <property type="match status" value="1"/>
</dbReference>
<dbReference type="Gene3D" id="1.20.1640.10">
    <property type="entry name" value="Multidrug efflux transporter AcrB transmembrane domain"/>
    <property type="match status" value="1"/>
</dbReference>
<name>A0A974P7D9_9CAUL</name>
<feature type="region of interest" description="Disordered" evidence="1">
    <location>
        <begin position="367"/>
        <end position="389"/>
    </location>
</feature>
<evidence type="ECO:0000313" key="3">
    <source>
        <dbReference type="EMBL" id="QQZ51794.1"/>
    </source>
</evidence>
<feature type="transmembrane region" description="Helical" evidence="2">
    <location>
        <begin position="200"/>
        <end position="218"/>
    </location>
</feature>
<dbReference type="EMBL" id="CP068570">
    <property type="protein sequence ID" value="QQZ51794.1"/>
    <property type="molecule type" value="Genomic_DNA"/>
</dbReference>
<protein>
    <submittedName>
        <fullName evidence="3">Efflux RND transporter permease subunit</fullName>
    </submittedName>
</protein>
<proteinExistence type="predicted"/>
<feature type="transmembrane region" description="Helical" evidence="2">
    <location>
        <begin position="126"/>
        <end position="149"/>
    </location>
</feature>
<feature type="transmembrane region" description="Helical" evidence="2">
    <location>
        <begin position="6"/>
        <end position="23"/>
    </location>
</feature>
<dbReference type="PRINTS" id="PR00702">
    <property type="entry name" value="ACRIFLAVINRP"/>
</dbReference>
<organism evidence="3">
    <name type="scientific">Phenylobacterium glaciei</name>
    <dbReference type="NCBI Taxonomy" id="2803784"/>
    <lineage>
        <taxon>Bacteria</taxon>
        <taxon>Pseudomonadati</taxon>
        <taxon>Pseudomonadota</taxon>
        <taxon>Alphaproteobacteria</taxon>
        <taxon>Caulobacterales</taxon>
        <taxon>Caulobacteraceae</taxon>
        <taxon>Phenylobacterium</taxon>
    </lineage>
</organism>
<dbReference type="InterPro" id="IPR001036">
    <property type="entry name" value="Acrflvin-R"/>
</dbReference>
<dbReference type="GO" id="GO:0042910">
    <property type="term" value="F:xenobiotic transmembrane transporter activity"/>
    <property type="evidence" value="ECO:0007669"/>
    <property type="project" value="TreeGrafter"/>
</dbReference>
<sequence>MLESGLMSATLLVMMIIVASLGIRQGLMVGLAIPACFMLAFLMLNALHITLNQMVMFGLVLAVGILVDGGIVVVEYADRKMAEGMAKGEAFAAAGKRMFWPVLNGTLTTLCAFLPFMFWNSIPGKFMSFLPLTLFFVLGASIFVALIFTPALGSIVARKAAVDAEHLAEIEKSERGDPREMSGFMGWYARNISFLGQHPFRVMFATLVIIVGVFYWFGHTKHRTEFFLDQDPEFVNVYVKARGNMSPEAQDVLVSQVERRLQNIKGINSIYVRSGSGGGGGGPNGPPNDTIGRISLDFDDYEDRKALGLRGKDIATEIRKRVADVPGMQIEVREPQGGPPTGKDIQVQLRGNNPAELNKVANMVKAKLATDPSSSNWKTTAPRRVSSGT</sequence>